<dbReference type="InterPro" id="IPR001387">
    <property type="entry name" value="Cro/C1-type_HTH"/>
</dbReference>
<dbReference type="InterPro" id="IPR015927">
    <property type="entry name" value="Peptidase_S24_S26A/B/C"/>
</dbReference>
<dbReference type="Pfam" id="PF00717">
    <property type="entry name" value="Peptidase_S24"/>
    <property type="match status" value="1"/>
</dbReference>
<keyword evidence="3" id="KW-0804">Transcription</keyword>
<dbReference type="RefSeq" id="WP_091908747.1">
    <property type="nucleotide sequence ID" value="NZ_FNLO01000007.1"/>
</dbReference>
<dbReference type="SMART" id="SM00530">
    <property type="entry name" value="HTH_XRE"/>
    <property type="match status" value="1"/>
</dbReference>
<keyword evidence="2" id="KW-0238">DNA-binding</keyword>
<dbReference type="EMBL" id="FNLO01000007">
    <property type="protein sequence ID" value="SDV49089.1"/>
    <property type="molecule type" value="Genomic_DNA"/>
</dbReference>
<dbReference type="SUPFAM" id="SSF47413">
    <property type="entry name" value="lambda repressor-like DNA-binding domains"/>
    <property type="match status" value="1"/>
</dbReference>
<evidence type="ECO:0000256" key="1">
    <source>
        <dbReference type="ARBA" id="ARBA00023015"/>
    </source>
</evidence>
<dbReference type="Proteomes" id="UP000243719">
    <property type="component" value="Unassembled WGS sequence"/>
</dbReference>
<evidence type="ECO:0000313" key="5">
    <source>
        <dbReference type="EMBL" id="SDV49089.1"/>
    </source>
</evidence>
<dbReference type="OrthoDB" id="8685853at2"/>
<evidence type="ECO:0000313" key="6">
    <source>
        <dbReference type="Proteomes" id="UP000243719"/>
    </source>
</evidence>
<dbReference type="GO" id="GO:0003677">
    <property type="term" value="F:DNA binding"/>
    <property type="evidence" value="ECO:0007669"/>
    <property type="project" value="UniProtKB-KW"/>
</dbReference>
<dbReference type="CDD" id="cd00093">
    <property type="entry name" value="HTH_XRE"/>
    <property type="match status" value="1"/>
</dbReference>
<feature type="domain" description="HTH cro/C1-type" evidence="4">
    <location>
        <begin position="9"/>
        <end position="64"/>
    </location>
</feature>
<sequence length="228" mass="25144">MENVRVRQLRNLIADRFGGSQAALCKRIGMSPSQIGQYLGGYRNLGERAARKIEDGAGLPAGWLDAAPETQISVAQSVPRESEPVRPGYVRLRTFDATPYMGTAGQPVDFPEVLGYVDVLRDYLVMELRCNPDSLDLLPVKGDSMAGTVEHGDIVFVDRSVRNFDGDGVYVIVWNDGLMVKRLQSLGRGGLRIKSDNTNYDPVEVSPEEVEQLTICGRVTGSWSVRRI</sequence>
<gene>
    <name evidence="5" type="ORF">SAMN05216551_10758</name>
</gene>
<dbReference type="Pfam" id="PF01381">
    <property type="entry name" value="HTH_3"/>
    <property type="match status" value="1"/>
</dbReference>
<dbReference type="Gene3D" id="2.10.109.10">
    <property type="entry name" value="Umud Fragment, subunit A"/>
    <property type="match status" value="1"/>
</dbReference>
<dbReference type="PANTHER" id="PTHR40661:SF3">
    <property type="entry name" value="FELS-1 PROPHAGE TRANSCRIPTIONAL REGULATOR"/>
    <property type="match status" value="1"/>
</dbReference>
<dbReference type="InterPro" id="IPR010982">
    <property type="entry name" value="Lambda_DNA-bd_dom_sf"/>
</dbReference>
<dbReference type="AlphaFoldDB" id="A0A1H2PQK0"/>
<reference evidence="6" key="1">
    <citation type="submission" date="2016-09" db="EMBL/GenBank/DDBJ databases">
        <authorList>
            <person name="Varghese N."/>
            <person name="Submissions S."/>
        </authorList>
    </citation>
    <scope>NUCLEOTIDE SEQUENCE [LARGE SCALE GENOMIC DNA]</scope>
    <source>
        <strain evidence="6">JS23</strain>
    </source>
</reference>
<proteinExistence type="predicted"/>
<dbReference type="InterPro" id="IPR039418">
    <property type="entry name" value="LexA-like"/>
</dbReference>
<dbReference type="PANTHER" id="PTHR40661">
    <property type="match status" value="1"/>
</dbReference>
<evidence type="ECO:0000256" key="2">
    <source>
        <dbReference type="ARBA" id="ARBA00023125"/>
    </source>
</evidence>
<accession>A0A1H2PQK0</accession>
<dbReference type="InterPro" id="IPR036286">
    <property type="entry name" value="LexA/Signal_pep-like_sf"/>
</dbReference>
<keyword evidence="6" id="KW-1185">Reference proteome</keyword>
<dbReference type="PROSITE" id="PS50943">
    <property type="entry name" value="HTH_CROC1"/>
    <property type="match status" value="1"/>
</dbReference>
<name>A0A1H2PQK0_9BURK</name>
<dbReference type="STRING" id="1770053.SAMN05216551_10758"/>
<evidence type="ECO:0000256" key="3">
    <source>
        <dbReference type="ARBA" id="ARBA00023163"/>
    </source>
</evidence>
<organism evidence="5 6">
    <name type="scientific">Chitinasiproducens palmae</name>
    <dbReference type="NCBI Taxonomy" id="1770053"/>
    <lineage>
        <taxon>Bacteria</taxon>
        <taxon>Pseudomonadati</taxon>
        <taxon>Pseudomonadota</taxon>
        <taxon>Betaproteobacteria</taxon>
        <taxon>Burkholderiales</taxon>
        <taxon>Burkholderiaceae</taxon>
        <taxon>Chitinasiproducens</taxon>
    </lineage>
</organism>
<dbReference type="CDD" id="cd06529">
    <property type="entry name" value="S24_LexA-like"/>
    <property type="match status" value="1"/>
</dbReference>
<dbReference type="SUPFAM" id="SSF51306">
    <property type="entry name" value="LexA/Signal peptidase"/>
    <property type="match status" value="1"/>
</dbReference>
<evidence type="ECO:0000259" key="4">
    <source>
        <dbReference type="PROSITE" id="PS50943"/>
    </source>
</evidence>
<protein>
    <submittedName>
        <fullName evidence="5">Phage repressor protein C, contains Cro/C1-type HTH and peptisase s24 domains</fullName>
    </submittedName>
</protein>
<keyword evidence="1" id="KW-0805">Transcription regulation</keyword>